<feature type="domain" description="EamA" evidence="7">
    <location>
        <begin position="7"/>
        <end position="136"/>
    </location>
</feature>
<dbReference type="OrthoDB" id="5186724at2"/>
<dbReference type="PANTHER" id="PTHR32322">
    <property type="entry name" value="INNER MEMBRANE TRANSPORTER"/>
    <property type="match status" value="1"/>
</dbReference>
<protein>
    <submittedName>
        <fullName evidence="8">Permease of the drug/metabolite transporter (DMT) superfamily</fullName>
    </submittedName>
</protein>
<dbReference type="SUPFAM" id="SSF103481">
    <property type="entry name" value="Multidrug resistance efflux transporter EmrE"/>
    <property type="match status" value="2"/>
</dbReference>
<keyword evidence="9" id="KW-1185">Reference proteome</keyword>
<dbReference type="InterPro" id="IPR000620">
    <property type="entry name" value="EamA_dom"/>
</dbReference>
<sequence length="292" mass="31337">MLVYAKLVLTAFFWGGTFIAGRLAAGEIPPFTAAFIRFVFATFFLLIFLKRSTDRLSVPRGTDWFLLTLLGLTGVFAYNAFFFSGLKHVPAGRASLIIACNPAMIALFSALILKERLGTIKLSGVLVSVAGALVIISRGDPASLLRGGVNVGDLLIFGCVGSWVTYSIAGKRAVARLGPLAAVTYSCILGTLFLSVPAHLEGVWHNLPQHSWGAWTCLFYLGFFGTALGFQWYYEGIRAIGPSRAGVFINLVPVSAMSLSYVLLDEKLSPSLLAGAILVLAGVYLTNRPHPA</sequence>
<dbReference type="EMBL" id="FQVB01000016">
    <property type="protein sequence ID" value="SHF38186.1"/>
    <property type="molecule type" value="Genomic_DNA"/>
</dbReference>
<feature type="transmembrane region" description="Helical" evidence="6">
    <location>
        <begin position="212"/>
        <end position="233"/>
    </location>
</feature>
<evidence type="ECO:0000256" key="3">
    <source>
        <dbReference type="ARBA" id="ARBA00022692"/>
    </source>
</evidence>
<evidence type="ECO:0000256" key="1">
    <source>
        <dbReference type="ARBA" id="ARBA00004141"/>
    </source>
</evidence>
<gene>
    <name evidence="8" type="ORF">SAMN02745206_01872</name>
</gene>
<dbReference type="GO" id="GO:0016020">
    <property type="term" value="C:membrane"/>
    <property type="evidence" value="ECO:0007669"/>
    <property type="project" value="UniProtKB-SubCell"/>
</dbReference>
<keyword evidence="3 6" id="KW-0812">Transmembrane</keyword>
<evidence type="ECO:0000313" key="8">
    <source>
        <dbReference type="EMBL" id="SHF38186.1"/>
    </source>
</evidence>
<accession>A0A1M5B6Z4</accession>
<comment type="similarity">
    <text evidence="2">Belongs to the EamA transporter family.</text>
</comment>
<feature type="transmembrane region" description="Helical" evidence="6">
    <location>
        <begin position="180"/>
        <end position="200"/>
    </location>
</feature>
<feature type="transmembrane region" description="Helical" evidence="6">
    <location>
        <begin position="120"/>
        <end position="137"/>
    </location>
</feature>
<evidence type="ECO:0000256" key="4">
    <source>
        <dbReference type="ARBA" id="ARBA00022989"/>
    </source>
</evidence>
<dbReference type="InterPro" id="IPR037185">
    <property type="entry name" value="EmrE-like"/>
</dbReference>
<evidence type="ECO:0000256" key="2">
    <source>
        <dbReference type="ARBA" id="ARBA00007362"/>
    </source>
</evidence>
<feature type="transmembrane region" description="Helical" evidence="6">
    <location>
        <begin position="64"/>
        <end position="82"/>
    </location>
</feature>
<feature type="domain" description="EamA" evidence="7">
    <location>
        <begin position="151"/>
        <end position="287"/>
    </location>
</feature>
<feature type="transmembrane region" description="Helical" evidence="6">
    <location>
        <begin position="34"/>
        <end position="52"/>
    </location>
</feature>
<feature type="transmembrane region" description="Helical" evidence="6">
    <location>
        <begin position="245"/>
        <end position="264"/>
    </location>
</feature>
<evidence type="ECO:0000256" key="5">
    <source>
        <dbReference type="ARBA" id="ARBA00023136"/>
    </source>
</evidence>
<dbReference type="AlphaFoldDB" id="A0A1M5B6Z4"/>
<dbReference type="Proteomes" id="UP000184076">
    <property type="component" value="Unassembled WGS sequence"/>
</dbReference>
<feature type="transmembrane region" description="Helical" evidence="6">
    <location>
        <begin position="94"/>
        <end position="113"/>
    </location>
</feature>
<name>A0A1M5B6Z4_9BACT</name>
<proteinExistence type="inferred from homology"/>
<keyword evidence="5 6" id="KW-0472">Membrane</keyword>
<evidence type="ECO:0000259" key="7">
    <source>
        <dbReference type="Pfam" id="PF00892"/>
    </source>
</evidence>
<evidence type="ECO:0000313" key="9">
    <source>
        <dbReference type="Proteomes" id="UP000184076"/>
    </source>
</evidence>
<dbReference type="InterPro" id="IPR050638">
    <property type="entry name" value="AA-Vitamin_Transporters"/>
</dbReference>
<dbReference type="Pfam" id="PF00892">
    <property type="entry name" value="EamA"/>
    <property type="match status" value="2"/>
</dbReference>
<dbReference type="RefSeq" id="WP_073038720.1">
    <property type="nucleotide sequence ID" value="NZ_FQVB01000016.1"/>
</dbReference>
<dbReference type="STRING" id="1121391.SAMN02745206_01872"/>
<dbReference type="PANTHER" id="PTHR32322:SF2">
    <property type="entry name" value="EAMA DOMAIN-CONTAINING PROTEIN"/>
    <property type="match status" value="1"/>
</dbReference>
<evidence type="ECO:0000256" key="6">
    <source>
        <dbReference type="SAM" id="Phobius"/>
    </source>
</evidence>
<keyword evidence="4 6" id="KW-1133">Transmembrane helix</keyword>
<reference evidence="9" key="1">
    <citation type="submission" date="2016-11" db="EMBL/GenBank/DDBJ databases">
        <authorList>
            <person name="Varghese N."/>
            <person name="Submissions S."/>
        </authorList>
    </citation>
    <scope>NUCLEOTIDE SEQUENCE [LARGE SCALE GENOMIC DNA]</scope>
    <source>
        <strain evidence="9">DSM 9756</strain>
    </source>
</reference>
<organism evidence="8 9">
    <name type="scientific">Desulfacinum infernum DSM 9756</name>
    <dbReference type="NCBI Taxonomy" id="1121391"/>
    <lineage>
        <taxon>Bacteria</taxon>
        <taxon>Pseudomonadati</taxon>
        <taxon>Thermodesulfobacteriota</taxon>
        <taxon>Syntrophobacteria</taxon>
        <taxon>Syntrophobacterales</taxon>
        <taxon>Syntrophobacteraceae</taxon>
        <taxon>Desulfacinum</taxon>
    </lineage>
</organism>
<dbReference type="Gene3D" id="1.10.3730.20">
    <property type="match status" value="1"/>
</dbReference>
<feature type="transmembrane region" description="Helical" evidence="6">
    <location>
        <begin position="149"/>
        <end position="168"/>
    </location>
</feature>
<feature type="transmembrane region" description="Helical" evidence="6">
    <location>
        <begin position="270"/>
        <end position="287"/>
    </location>
</feature>
<comment type="subcellular location">
    <subcellularLocation>
        <location evidence="1">Membrane</location>
        <topology evidence="1">Multi-pass membrane protein</topology>
    </subcellularLocation>
</comment>